<dbReference type="PATRIC" id="fig|537010.4.peg.495"/>
<dbReference type="Proteomes" id="UP000004416">
    <property type="component" value="Unassembled WGS sequence"/>
</dbReference>
<dbReference type="InterPro" id="IPR000182">
    <property type="entry name" value="GNAT_dom"/>
</dbReference>
<gene>
    <name evidence="4" type="ORF">HMPREF0322_00537</name>
</gene>
<accession>G9XHW1</accession>
<proteinExistence type="predicted"/>
<keyword evidence="2" id="KW-1133">Transmembrane helix</keyword>
<organism evidence="4 5">
    <name type="scientific">Desulfitobacterium hafniense DP7</name>
    <dbReference type="NCBI Taxonomy" id="537010"/>
    <lineage>
        <taxon>Bacteria</taxon>
        <taxon>Bacillati</taxon>
        <taxon>Bacillota</taxon>
        <taxon>Clostridia</taxon>
        <taxon>Eubacteriales</taxon>
        <taxon>Desulfitobacteriaceae</taxon>
        <taxon>Desulfitobacterium</taxon>
    </lineage>
</organism>
<dbReference type="GO" id="GO:0008080">
    <property type="term" value="F:N-acetyltransferase activity"/>
    <property type="evidence" value="ECO:0007669"/>
    <property type="project" value="InterPro"/>
</dbReference>
<dbReference type="PANTHER" id="PTHR13947:SF37">
    <property type="entry name" value="LD18367P"/>
    <property type="match status" value="1"/>
</dbReference>
<dbReference type="EMBL" id="AFZX01000013">
    <property type="protein sequence ID" value="EHL08751.1"/>
    <property type="molecule type" value="Genomic_DNA"/>
</dbReference>
<keyword evidence="2" id="KW-0812">Transmembrane</keyword>
<dbReference type="SUPFAM" id="SSF55729">
    <property type="entry name" value="Acyl-CoA N-acyltransferases (Nat)"/>
    <property type="match status" value="1"/>
</dbReference>
<protein>
    <submittedName>
        <fullName evidence="4">Acetyltransferase, GNAT family</fullName>
    </submittedName>
</protein>
<keyword evidence="1 4" id="KW-0808">Transferase</keyword>
<dbReference type="InterPro" id="IPR016181">
    <property type="entry name" value="Acyl_CoA_acyltransferase"/>
</dbReference>
<comment type="caution">
    <text evidence="4">The sequence shown here is derived from an EMBL/GenBank/DDBJ whole genome shotgun (WGS) entry which is preliminary data.</text>
</comment>
<evidence type="ECO:0000313" key="5">
    <source>
        <dbReference type="Proteomes" id="UP000004416"/>
    </source>
</evidence>
<dbReference type="CDD" id="cd04301">
    <property type="entry name" value="NAT_SF"/>
    <property type="match status" value="1"/>
</dbReference>
<dbReference type="PROSITE" id="PS51186">
    <property type="entry name" value="GNAT"/>
    <property type="match status" value="1"/>
</dbReference>
<dbReference type="Gene3D" id="3.40.630.30">
    <property type="match status" value="1"/>
</dbReference>
<dbReference type="PANTHER" id="PTHR13947">
    <property type="entry name" value="GNAT FAMILY N-ACETYLTRANSFERASE"/>
    <property type="match status" value="1"/>
</dbReference>
<dbReference type="RefSeq" id="WP_005808746.1">
    <property type="nucleotide sequence ID" value="NZ_JH414444.1"/>
</dbReference>
<name>G9XHW1_DESHA</name>
<sequence>MLGNSENVILQTILVPASYVLLINAAIFYERLRISMIVRDMIKEDIPQLAQLYKQFWGEDSSIDTMYIQFKKFQGNGSHLLLSAVEDNQLVGSVMGVVCEELYGDCKSFLVLENMIVDKDHRNRGIGRALISELERRAAEKCNQIIFVTEANRIDACNFYESVGYRPEAYKGFKKKLK</sequence>
<evidence type="ECO:0000313" key="4">
    <source>
        <dbReference type="EMBL" id="EHL08751.1"/>
    </source>
</evidence>
<evidence type="ECO:0000259" key="3">
    <source>
        <dbReference type="PROSITE" id="PS51186"/>
    </source>
</evidence>
<evidence type="ECO:0000256" key="1">
    <source>
        <dbReference type="ARBA" id="ARBA00022679"/>
    </source>
</evidence>
<keyword evidence="2" id="KW-0472">Membrane</keyword>
<feature type="domain" description="N-acetyltransferase" evidence="3">
    <location>
        <begin position="36"/>
        <end position="178"/>
    </location>
</feature>
<dbReference type="HOGENOM" id="CLU_013985_34_5_9"/>
<feature type="transmembrane region" description="Helical" evidence="2">
    <location>
        <begin position="12"/>
        <end position="29"/>
    </location>
</feature>
<reference evidence="4 5" key="1">
    <citation type="submission" date="2011-08" db="EMBL/GenBank/DDBJ databases">
        <authorList>
            <person name="Weinstock G."/>
            <person name="Sodergren E."/>
            <person name="Clifton S."/>
            <person name="Fulton L."/>
            <person name="Fulton B."/>
            <person name="Courtney L."/>
            <person name="Fronick C."/>
            <person name="Harrison M."/>
            <person name="Strong C."/>
            <person name="Farmer C."/>
            <person name="Delahaunty K."/>
            <person name="Markovic C."/>
            <person name="Hall O."/>
            <person name="Minx P."/>
            <person name="Tomlinson C."/>
            <person name="Mitreva M."/>
            <person name="Hou S."/>
            <person name="Chen J."/>
            <person name="Wollam A."/>
            <person name="Pepin K.H."/>
            <person name="Johnson M."/>
            <person name="Bhonagiri V."/>
            <person name="Zhang X."/>
            <person name="Suruliraj S."/>
            <person name="Warren W."/>
            <person name="Chinwalla A."/>
            <person name="Mardis E.R."/>
            <person name="Wilson R.K."/>
        </authorList>
    </citation>
    <scope>NUCLEOTIDE SEQUENCE [LARGE SCALE GENOMIC DNA]</scope>
    <source>
        <strain evidence="4 5">DP7</strain>
    </source>
</reference>
<dbReference type="InterPro" id="IPR050769">
    <property type="entry name" value="NAT_camello-type"/>
</dbReference>
<evidence type="ECO:0000256" key="2">
    <source>
        <dbReference type="SAM" id="Phobius"/>
    </source>
</evidence>
<dbReference type="Pfam" id="PF00583">
    <property type="entry name" value="Acetyltransf_1"/>
    <property type="match status" value="1"/>
</dbReference>
<dbReference type="AlphaFoldDB" id="G9XHW1"/>